<dbReference type="GO" id="GO:0016651">
    <property type="term" value="F:oxidoreductase activity, acting on NAD(P)H"/>
    <property type="evidence" value="ECO:0007669"/>
    <property type="project" value="InterPro"/>
</dbReference>
<dbReference type="PANTHER" id="PTHR45348:SF2">
    <property type="entry name" value="ZINC-TYPE ALCOHOL DEHYDROGENASE-LIKE PROTEIN C2E1P3.01"/>
    <property type="match status" value="1"/>
</dbReference>
<dbReference type="InterPro" id="IPR011032">
    <property type="entry name" value="GroES-like_sf"/>
</dbReference>
<dbReference type="InterPro" id="IPR036291">
    <property type="entry name" value="NAD(P)-bd_dom_sf"/>
</dbReference>
<dbReference type="SMART" id="SM00829">
    <property type="entry name" value="PKS_ER"/>
    <property type="match status" value="1"/>
</dbReference>
<dbReference type="CDD" id="cd08249">
    <property type="entry name" value="enoyl_reductase_like"/>
    <property type="match status" value="1"/>
</dbReference>
<comment type="similarity">
    <text evidence="1">Belongs to the zinc-containing alcohol dehydrogenase family.</text>
</comment>
<dbReference type="OrthoDB" id="10257049at2759"/>
<dbReference type="STRING" id="1849047.A0A3D8QPE2"/>
<dbReference type="SUPFAM" id="SSF50129">
    <property type="entry name" value="GroES-like"/>
    <property type="match status" value="1"/>
</dbReference>
<dbReference type="InterPro" id="IPR013154">
    <property type="entry name" value="ADH-like_N"/>
</dbReference>
<dbReference type="InterPro" id="IPR013149">
    <property type="entry name" value="ADH-like_C"/>
</dbReference>
<name>A0A3D8QPE2_9HELO</name>
<organism evidence="4 5">
    <name type="scientific">Coleophoma cylindrospora</name>
    <dbReference type="NCBI Taxonomy" id="1849047"/>
    <lineage>
        <taxon>Eukaryota</taxon>
        <taxon>Fungi</taxon>
        <taxon>Dikarya</taxon>
        <taxon>Ascomycota</taxon>
        <taxon>Pezizomycotina</taxon>
        <taxon>Leotiomycetes</taxon>
        <taxon>Helotiales</taxon>
        <taxon>Dermateaceae</taxon>
        <taxon>Coleophoma</taxon>
    </lineage>
</organism>
<dbReference type="SUPFAM" id="SSF51735">
    <property type="entry name" value="NAD(P)-binding Rossmann-fold domains"/>
    <property type="match status" value="1"/>
</dbReference>
<dbReference type="Gene3D" id="3.90.180.10">
    <property type="entry name" value="Medium-chain alcohol dehydrogenases, catalytic domain"/>
    <property type="match status" value="1"/>
</dbReference>
<evidence type="ECO:0000256" key="2">
    <source>
        <dbReference type="ARBA" id="ARBA00023002"/>
    </source>
</evidence>
<keyword evidence="2" id="KW-0560">Oxidoreductase</keyword>
<comment type="caution">
    <text evidence="4">The sequence shown here is derived from an EMBL/GenBank/DDBJ whole genome shotgun (WGS) entry which is preliminary data.</text>
</comment>
<evidence type="ECO:0000313" key="4">
    <source>
        <dbReference type="EMBL" id="RDW63669.1"/>
    </source>
</evidence>
<dbReference type="AlphaFoldDB" id="A0A3D8QPE2"/>
<dbReference type="InterPro" id="IPR020843">
    <property type="entry name" value="ER"/>
</dbReference>
<dbReference type="Gene3D" id="3.40.50.720">
    <property type="entry name" value="NAD(P)-binding Rossmann-like Domain"/>
    <property type="match status" value="1"/>
</dbReference>
<dbReference type="PANTHER" id="PTHR45348">
    <property type="entry name" value="HYPOTHETICAL OXIDOREDUCTASE (EUROFUNG)"/>
    <property type="match status" value="1"/>
</dbReference>
<evidence type="ECO:0000256" key="1">
    <source>
        <dbReference type="ARBA" id="ARBA00008072"/>
    </source>
</evidence>
<reference evidence="4 5" key="1">
    <citation type="journal article" date="2018" name="IMA Fungus">
        <title>IMA Genome-F 9: Draft genome sequence of Annulohypoxylon stygium, Aspergillus mulundensis, Berkeleyomyces basicola (syn. Thielaviopsis basicola), Ceratocystis smalleyi, two Cercospora beticola strains, Coleophoma cylindrospora, Fusarium fracticaudum, Phialophora cf. hyalina, and Morchella septimelata.</title>
        <authorList>
            <person name="Wingfield B.D."/>
            <person name="Bills G.F."/>
            <person name="Dong Y."/>
            <person name="Huang W."/>
            <person name="Nel W.J."/>
            <person name="Swalarsk-Parry B.S."/>
            <person name="Vaghefi N."/>
            <person name="Wilken P.M."/>
            <person name="An Z."/>
            <person name="de Beer Z.W."/>
            <person name="De Vos L."/>
            <person name="Chen L."/>
            <person name="Duong T.A."/>
            <person name="Gao Y."/>
            <person name="Hammerbacher A."/>
            <person name="Kikkert J.R."/>
            <person name="Li Y."/>
            <person name="Li H."/>
            <person name="Li K."/>
            <person name="Li Q."/>
            <person name="Liu X."/>
            <person name="Ma X."/>
            <person name="Naidoo K."/>
            <person name="Pethybridge S.J."/>
            <person name="Sun J."/>
            <person name="Steenkamp E.T."/>
            <person name="van der Nest M.A."/>
            <person name="van Wyk S."/>
            <person name="Wingfield M.J."/>
            <person name="Xiong C."/>
            <person name="Yue Q."/>
            <person name="Zhang X."/>
        </authorList>
    </citation>
    <scope>NUCLEOTIDE SEQUENCE [LARGE SCALE GENOMIC DNA]</scope>
    <source>
        <strain evidence="4 5">BP6252</strain>
    </source>
</reference>
<accession>A0A3D8QPE2</accession>
<protein>
    <recommendedName>
        <fullName evidence="3">Enoyl reductase (ER) domain-containing protein</fullName>
    </recommendedName>
</protein>
<dbReference type="InterPro" id="IPR047122">
    <property type="entry name" value="Trans-enoyl_RdTase-like"/>
</dbReference>
<dbReference type="Proteomes" id="UP000256645">
    <property type="component" value="Unassembled WGS sequence"/>
</dbReference>
<evidence type="ECO:0000313" key="5">
    <source>
        <dbReference type="Proteomes" id="UP000256645"/>
    </source>
</evidence>
<dbReference type="EMBL" id="PDLM01000013">
    <property type="protein sequence ID" value="RDW63669.1"/>
    <property type="molecule type" value="Genomic_DNA"/>
</dbReference>
<dbReference type="Pfam" id="PF00107">
    <property type="entry name" value="ADH_zinc_N"/>
    <property type="match status" value="1"/>
</dbReference>
<dbReference type="Pfam" id="PF08240">
    <property type="entry name" value="ADH_N"/>
    <property type="match status" value="1"/>
</dbReference>
<proteinExistence type="inferred from homology"/>
<keyword evidence="5" id="KW-1185">Reference proteome</keyword>
<sequence>MSDKQELNYAAVLPEKRAQLKTLVRAIPVPGPDEILVRNHAIAANPVEWKMQAWDFFIPSYPTVLGSDVSGTITQIGSSVTKFKVGDRVTGFAGVIYNGNADHGAWQTYTLLKEIVTCKIPDFVSFEDGSVIPMAFATSAIAFFVNLGIPYPAKTMEPKPSGLLVWGAASAVGTAAVQLARDFGYKVYATASAKHHEYLKSLGAFETFDYHDSDVVQQIVASAKSSGIQIDLGFDTVGEGNASKLAAEVLFAARSGDKAKLALVLEWPEKEPQPEGIEISRTNAMRISTDKSELGSWFFNDYLKVALGNKTIVPSPKVEIVEGGLNAAQKTLDLLKAGVSGKKLVVKVE</sequence>
<evidence type="ECO:0000259" key="3">
    <source>
        <dbReference type="SMART" id="SM00829"/>
    </source>
</evidence>
<gene>
    <name evidence="4" type="ORF">BP6252_11214</name>
</gene>
<feature type="domain" description="Enoyl reductase (ER)" evidence="3">
    <location>
        <begin position="18"/>
        <end position="345"/>
    </location>
</feature>